<evidence type="ECO:0000313" key="3">
    <source>
        <dbReference type="Proteomes" id="UP001240250"/>
    </source>
</evidence>
<feature type="transmembrane region" description="Helical" evidence="1">
    <location>
        <begin position="7"/>
        <end position="24"/>
    </location>
</feature>
<keyword evidence="1" id="KW-0812">Transmembrane</keyword>
<feature type="transmembrane region" description="Helical" evidence="1">
    <location>
        <begin position="95"/>
        <end position="113"/>
    </location>
</feature>
<sequence length="171" mass="18017">MAPESRWLWGFSLGAALLLAWWTLRSTSLPAYSFLLALAAVAVAFAWPAGAGWPRFVCAAILAFNGGAFTLVSSLTLGTLLGRGQVELGEGDGRWLAALGVAALVSAFASLFAQHRGERTASALAAARHAELVAEIRASRLTHARLPARDLALLVAAALILRGAEGSRRRR</sequence>
<comment type="caution">
    <text evidence="2">The sequence shown here is derived from an EMBL/GenBank/DDBJ whole genome shotgun (WGS) entry which is preliminary data.</text>
</comment>
<keyword evidence="3" id="KW-1185">Reference proteome</keyword>
<proteinExistence type="predicted"/>
<feature type="transmembrane region" description="Helical" evidence="1">
    <location>
        <begin position="56"/>
        <end position="75"/>
    </location>
</feature>
<organism evidence="2 3">
    <name type="scientific">Cellulomonas iranensis</name>
    <dbReference type="NCBI Taxonomy" id="76862"/>
    <lineage>
        <taxon>Bacteria</taxon>
        <taxon>Bacillati</taxon>
        <taxon>Actinomycetota</taxon>
        <taxon>Actinomycetes</taxon>
        <taxon>Micrococcales</taxon>
        <taxon>Cellulomonadaceae</taxon>
        <taxon>Cellulomonas</taxon>
    </lineage>
</organism>
<evidence type="ECO:0000313" key="2">
    <source>
        <dbReference type="EMBL" id="MDQ0424274.1"/>
    </source>
</evidence>
<evidence type="ECO:0000256" key="1">
    <source>
        <dbReference type="SAM" id="Phobius"/>
    </source>
</evidence>
<protein>
    <submittedName>
        <fullName evidence="2">Uncharacterized protein</fullName>
    </submittedName>
</protein>
<name>A0ABU0GFY8_9CELL</name>
<keyword evidence="1" id="KW-1133">Transmembrane helix</keyword>
<reference evidence="2 3" key="1">
    <citation type="submission" date="2023-07" db="EMBL/GenBank/DDBJ databases">
        <title>Sequencing the genomes of 1000 actinobacteria strains.</title>
        <authorList>
            <person name="Klenk H.-P."/>
        </authorList>
    </citation>
    <scope>NUCLEOTIDE SEQUENCE [LARGE SCALE GENOMIC DNA]</scope>
    <source>
        <strain evidence="2 3">DSM 14785</strain>
    </source>
</reference>
<accession>A0ABU0GFY8</accession>
<gene>
    <name evidence="2" type="ORF">JO380_000655</name>
</gene>
<keyword evidence="1" id="KW-0472">Membrane</keyword>
<feature type="transmembrane region" description="Helical" evidence="1">
    <location>
        <begin position="30"/>
        <end position="49"/>
    </location>
</feature>
<dbReference type="EMBL" id="JAUSVM010000001">
    <property type="protein sequence ID" value="MDQ0424274.1"/>
    <property type="molecule type" value="Genomic_DNA"/>
</dbReference>
<dbReference type="Proteomes" id="UP001240250">
    <property type="component" value="Unassembled WGS sequence"/>
</dbReference>